<proteinExistence type="predicted"/>
<keyword evidence="3" id="KW-1185">Reference proteome</keyword>
<name>A0A0C9Y8L3_9AGAM</name>
<gene>
    <name evidence="2" type="ORF">PISMIDRAFT_18082</name>
</gene>
<feature type="compositionally biased region" description="Polar residues" evidence="1">
    <location>
        <begin position="83"/>
        <end position="96"/>
    </location>
</feature>
<feature type="region of interest" description="Disordered" evidence="1">
    <location>
        <begin position="70"/>
        <end position="96"/>
    </location>
</feature>
<sequence length="170" mass="18105">MQSALDNARSPAWKGTDPSVDDLTVQISKLSFMPEAAEKIMVAICHKTVQPAPPNPPKSSEDKQVFVGLTPHPRQVGPMATMPTIQSTLSPTRSPHNFFNTDMSFNEPSSCGPTPPVSPTFSWPSNLGSSAFSPIHRASTKYEDALILEDVGGLPSNNPSPSIPLLASPA</sequence>
<protein>
    <submittedName>
        <fullName evidence="2">Uncharacterized protein</fullName>
    </submittedName>
</protein>
<evidence type="ECO:0000313" key="3">
    <source>
        <dbReference type="Proteomes" id="UP000054018"/>
    </source>
</evidence>
<reference evidence="2 3" key="1">
    <citation type="submission" date="2014-04" db="EMBL/GenBank/DDBJ databases">
        <authorList>
            <consortium name="DOE Joint Genome Institute"/>
            <person name="Kuo A."/>
            <person name="Kohler A."/>
            <person name="Costa M.D."/>
            <person name="Nagy L.G."/>
            <person name="Floudas D."/>
            <person name="Copeland A."/>
            <person name="Barry K.W."/>
            <person name="Cichocki N."/>
            <person name="Veneault-Fourrey C."/>
            <person name="LaButti K."/>
            <person name="Lindquist E.A."/>
            <person name="Lipzen A."/>
            <person name="Lundell T."/>
            <person name="Morin E."/>
            <person name="Murat C."/>
            <person name="Sun H."/>
            <person name="Tunlid A."/>
            <person name="Henrissat B."/>
            <person name="Grigoriev I.V."/>
            <person name="Hibbett D.S."/>
            <person name="Martin F."/>
            <person name="Nordberg H.P."/>
            <person name="Cantor M.N."/>
            <person name="Hua S.X."/>
        </authorList>
    </citation>
    <scope>NUCLEOTIDE SEQUENCE [LARGE SCALE GENOMIC DNA]</scope>
    <source>
        <strain evidence="2 3">441</strain>
    </source>
</reference>
<dbReference type="OrthoDB" id="10356009at2759"/>
<organism evidence="2 3">
    <name type="scientific">Pisolithus microcarpus 441</name>
    <dbReference type="NCBI Taxonomy" id="765257"/>
    <lineage>
        <taxon>Eukaryota</taxon>
        <taxon>Fungi</taxon>
        <taxon>Dikarya</taxon>
        <taxon>Basidiomycota</taxon>
        <taxon>Agaricomycotina</taxon>
        <taxon>Agaricomycetes</taxon>
        <taxon>Agaricomycetidae</taxon>
        <taxon>Boletales</taxon>
        <taxon>Sclerodermatineae</taxon>
        <taxon>Pisolithaceae</taxon>
        <taxon>Pisolithus</taxon>
    </lineage>
</organism>
<dbReference type="AlphaFoldDB" id="A0A0C9Y8L3"/>
<dbReference type="Proteomes" id="UP000054018">
    <property type="component" value="Unassembled WGS sequence"/>
</dbReference>
<dbReference type="STRING" id="765257.A0A0C9Y8L3"/>
<accession>A0A0C9Y8L3</accession>
<evidence type="ECO:0000256" key="1">
    <source>
        <dbReference type="SAM" id="MobiDB-lite"/>
    </source>
</evidence>
<dbReference type="HOGENOM" id="CLU_1571266_0_0_1"/>
<dbReference type="EMBL" id="KN834004">
    <property type="protein sequence ID" value="KIK13301.1"/>
    <property type="molecule type" value="Genomic_DNA"/>
</dbReference>
<evidence type="ECO:0000313" key="2">
    <source>
        <dbReference type="EMBL" id="KIK13301.1"/>
    </source>
</evidence>
<reference evidence="3" key="2">
    <citation type="submission" date="2015-01" db="EMBL/GenBank/DDBJ databases">
        <title>Evolutionary Origins and Diversification of the Mycorrhizal Mutualists.</title>
        <authorList>
            <consortium name="DOE Joint Genome Institute"/>
            <consortium name="Mycorrhizal Genomics Consortium"/>
            <person name="Kohler A."/>
            <person name="Kuo A."/>
            <person name="Nagy L.G."/>
            <person name="Floudas D."/>
            <person name="Copeland A."/>
            <person name="Barry K.W."/>
            <person name="Cichocki N."/>
            <person name="Veneault-Fourrey C."/>
            <person name="LaButti K."/>
            <person name="Lindquist E.A."/>
            <person name="Lipzen A."/>
            <person name="Lundell T."/>
            <person name="Morin E."/>
            <person name="Murat C."/>
            <person name="Riley R."/>
            <person name="Ohm R."/>
            <person name="Sun H."/>
            <person name="Tunlid A."/>
            <person name="Henrissat B."/>
            <person name="Grigoriev I.V."/>
            <person name="Hibbett D.S."/>
            <person name="Martin F."/>
        </authorList>
    </citation>
    <scope>NUCLEOTIDE SEQUENCE [LARGE SCALE GENOMIC DNA]</scope>
    <source>
        <strain evidence="3">441</strain>
    </source>
</reference>